<evidence type="ECO:0000256" key="1">
    <source>
        <dbReference type="ARBA" id="ARBA00022801"/>
    </source>
</evidence>
<dbReference type="Pfam" id="PF08448">
    <property type="entry name" value="PAS_4"/>
    <property type="match status" value="1"/>
</dbReference>
<dbReference type="RefSeq" id="WP_203007465.1">
    <property type="nucleotide sequence ID" value="NZ_JADWYU010000139.1"/>
</dbReference>
<dbReference type="InterPro" id="IPR000014">
    <property type="entry name" value="PAS"/>
</dbReference>
<feature type="domain" description="PPM-type phosphatase" evidence="2">
    <location>
        <begin position="196"/>
        <end position="410"/>
    </location>
</feature>
<reference evidence="3" key="1">
    <citation type="submission" date="2020-12" db="EMBL/GenBank/DDBJ databases">
        <title>Genomic characterization of non-nitrogen-fixing Frankia strains.</title>
        <authorList>
            <person name="Carlos-Shanley C."/>
            <person name="Guerra T."/>
            <person name="Hahn D."/>
        </authorList>
    </citation>
    <scope>NUCLEOTIDE SEQUENCE</scope>
    <source>
        <strain evidence="3">CN6</strain>
    </source>
</reference>
<dbReference type="SUPFAM" id="SSF55785">
    <property type="entry name" value="PYP-like sensor domain (PAS domain)"/>
    <property type="match status" value="1"/>
</dbReference>
<proteinExistence type="predicted"/>
<name>A0A937RTE5_9ACTN</name>
<dbReference type="CDD" id="cd00130">
    <property type="entry name" value="PAS"/>
    <property type="match status" value="1"/>
</dbReference>
<organism evidence="3 4">
    <name type="scientific">Frankia nepalensis</name>
    <dbReference type="NCBI Taxonomy" id="1836974"/>
    <lineage>
        <taxon>Bacteria</taxon>
        <taxon>Bacillati</taxon>
        <taxon>Actinomycetota</taxon>
        <taxon>Actinomycetes</taxon>
        <taxon>Frankiales</taxon>
        <taxon>Frankiaceae</taxon>
        <taxon>Frankia</taxon>
    </lineage>
</organism>
<dbReference type="Gene3D" id="3.30.450.20">
    <property type="entry name" value="PAS domain"/>
    <property type="match status" value="1"/>
</dbReference>
<keyword evidence="4" id="KW-1185">Reference proteome</keyword>
<dbReference type="InterPro" id="IPR013656">
    <property type="entry name" value="PAS_4"/>
</dbReference>
<keyword evidence="1" id="KW-0378">Hydrolase</keyword>
<dbReference type="InterPro" id="IPR035965">
    <property type="entry name" value="PAS-like_dom_sf"/>
</dbReference>
<dbReference type="InterPro" id="IPR052016">
    <property type="entry name" value="Bact_Sigma-Reg"/>
</dbReference>
<dbReference type="Proteomes" id="UP000604475">
    <property type="component" value="Unassembled WGS sequence"/>
</dbReference>
<dbReference type="GO" id="GO:0016791">
    <property type="term" value="F:phosphatase activity"/>
    <property type="evidence" value="ECO:0007669"/>
    <property type="project" value="TreeGrafter"/>
</dbReference>
<dbReference type="SMART" id="SM00331">
    <property type="entry name" value="PP2C_SIG"/>
    <property type="match status" value="1"/>
</dbReference>
<comment type="caution">
    <text evidence="3">The sequence shown here is derived from an EMBL/GenBank/DDBJ whole genome shotgun (WGS) entry which is preliminary data.</text>
</comment>
<evidence type="ECO:0000313" key="3">
    <source>
        <dbReference type="EMBL" id="MBL7633009.1"/>
    </source>
</evidence>
<evidence type="ECO:0000259" key="2">
    <source>
        <dbReference type="SMART" id="SM00331"/>
    </source>
</evidence>
<evidence type="ECO:0000313" key="4">
    <source>
        <dbReference type="Proteomes" id="UP000604475"/>
    </source>
</evidence>
<accession>A0A937RTE5</accession>
<dbReference type="PANTHER" id="PTHR43156:SF2">
    <property type="entry name" value="STAGE II SPORULATION PROTEIN E"/>
    <property type="match status" value="1"/>
</dbReference>
<dbReference type="AlphaFoldDB" id="A0A937RTE5"/>
<dbReference type="EMBL" id="JAEACQ010000364">
    <property type="protein sequence ID" value="MBL7633009.1"/>
    <property type="molecule type" value="Genomic_DNA"/>
</dbReference>
<dbReference type="Pfam" id="PF07228">
    <property type="entry name" value="SpoIIE"/>
    <property type="match status" value="1"/>
</dbReference>
<gene>
    <name evidence="3" type="ORF">I7412_38825</name>
</gene>
<sequence length="410" mass="44012">MDEPKIDYEAVFRDLPSATLLLAPELIILAANEAYLRVSGRRREDLLGRYLFDAFPDNPEHGSPSGVCGLGVSLRRVLATGERDTMAIQRYDVKTSGHSDVFEERYWSTVNTPVLDPDGQVALVVHRVEETTDLVRGCAGELGEEQRHALEAELMARARELHEVNEQLRRAHAREREVALTLQEAMLPALAPTGRVKAAVRYQPAASTMNVCGDWYDLVELSEDRVAVAVGDVVGHGLSATGTMGQLRSALSAVVRVADGPAAALEVLDRYARSVKGAESTTVVQAVVDYSTLTVTYSRAGHPPPALACVGGDVELLDQTVDPPLGASPEHLPRSQATATFADGATLTLYTDGLIERREENVDVGLSRLADSLGRHAGLGPDALADALLAEVGGADREPTDDTAIVVIRL</sequence>
<dbReference type="InterPro" id="IPR001932">
    <property type="entry name" value="PPM-type_phosphatase-like_dom"/>
</dbReference>
<dbReference type="Gene3D" id="3.60.40.10">
    <property type="entry name" value="PPM-type phosphatase domain"/>
    <property type="match status" value="1"/>
</dbReference>
<dbReference type="InterPro" id="IPR036457">
    <property type="entry name" value="PPM-type-like_dom_sf"/>
</dbReference>
<protein>
    <submittedName>
        <fullName evidence="3">SpoIIE family protein phosphatase</fullName>
    </submittedName>
</protein>
<dbReference type="PANTHER" id="PTHR43156">
    <property type="entry name" value="STAGE II SPORULATION PROTEIN E-RELATED"/>
    <property type="match status" value="1"/>
</dbReference>